<feature type="compositionally biased region" description="Low complexity" evidence="1">
    <location>
        <begin position="58"/>
        <end position="69"/>
    </location>
</feature>
<organism evidence="2 3">
    <name type="scientific">Lentinula boryana</name>
    <dbReference type="NCBI Taxonomy" id="40481"/>
    <lineage>
        <taxon>Eukaryota</taxon>
        <taxon>Fungi</taxon>
        <taxon>Dikarya</taxon>
        <taxon>Basidiomycota</taxon>
        <taxon>Agaricomycotina</taxon>
        <taxon>Agaricomycetes</taxon>
        <taxon>Agaricomycetidae</taxon>
        <taxon>Agaricales</taxon>
        <taxon>Marasmiineae</taxon>
        <taxon>Omphalotaceae</taxon>
        <taxon>Lentinula</taxon>
    </lineage>
</organism>
<gene>
    <name evidence="2" type="ORF">F5050DRAFT_1813619</name>
</gene>
<protein>
    <submittedName>
        <fullName evidence="2">Uncharacterized protein</fullName>
    </submittedName>
</protein>
<dbReference type="Pfam" id="PF14223">
    <property type="entry name" value="Retrotran_gag_2"/>
    <property type="match status" value="1"/>
</dbReference>
<proteinExistence type="predicted"/>
<accession>A0ABQ8PWA6</accession>
<keyword evidence="3" id="KW-1185">Reference proteome</keyword>
<name>A0ABQ8PWA6_9AGAR</name>
<evidence type="ECO:0000256" key="1">
    <source>
        <dbReference type="SAM" id="MobiDB-lite"/>
    </source>
</evidence>
<reference evidence="2" key="1">
    <citation type="submission" date="2022-08" db="EMBL/GenBank/DDBJ databases">
        <authorList>
            <consortium name="DOE Joint Genome Institute"/>
            <person name="Min B."/>
            <person name="Riley R."/>
            <person name="Sierra-Patev S."/>
            <person name="Naranjo-Ortiz M."/>
            <person name="Looney B."/>
            <person name="Konkel Z."/>
            <person name="Slot J.C."/>
            <person name="Sakamoto Y."/>
            <person name="Steenwyk J.L."/>
            <person name="Rokas A."/>
            <person name="Carro J."/>
            <person name="Camarero S."/>
            <person name="Ferreira P."/>
            <person name="Molpeceres G."/>
            <person name="Ruiz-Duenas F.J."/>
            <person name="Serrano A."/>
            <person name="Henrissat B."/>
            <person name="Drula E."/>
            <person name="Hughes K.W."/>
            <person name="Mata J.L."/>
            <person name="Ishikawa N.K."/>
            <person name="Vargas-Isla R."/>
            <person name="Ushijima S."/>
            <person name="Smith C.A."/>
            <person name="Ahrendt S."/>
            <person name="Andreopoulos W."/>
            <person name="He G."/>
            <person name="Labutti K."/>
            <person name="Lipzen A."/>
            <person name="Ng V."/>
            <person name="Sandor L."/>
            <person name="Barry K."/>
            <person name="Martinez A.T."/>
            <person name="Xiao Y."/>
            <person name="Gibbons J.G."/>
            <person name="Terashima K."/>
            <person name="Hibbett D.S."/>
            <person name="Grigoriev I.V."/>
        </authorList>
    </citation>
    <scope>NUCLEOTIDE SEQUENCE</scope>
    <source>
        <strain evidence="2">TFB10827</strain>
    </source>
</reference>
<dbReference type="EMBL" id="MU791624">
    <property type="protein sequence ID" value="KAJ3990699.1"/>
    <property type="molecule type" value="Genomic_DNA"/>
</dbReference>
<evidence type="ECO:0000313" key="3">
    <source>
        <dbReference type="Proteomes" id="UP001163828"/>
    </source>
</evidence>
<dbReference type="Proteomes" id="UP001163828">
    <property type="component" value="Unassembled WGS sequence"/>
</dbReference>
<comment type="caution">
    <text evidence="2">The sequence shown here is derived from an EMBL/GenBank/DDBJ whole genome shotgun (WGS) entry which is preliminary data.</text>
</comment>
<evidence type="ECO:0000313" key="2">
    <source>
        <dbReference type="EMBL" id="KAJ3990699.1"/>
    </source>
</evidence>
<feature type="region of interest" description="Disordered" evidence="1">
    <location>
        <begin position="53"/>
        <end position="75"/>
    </location>
</feature>
<sequence>MSSNVNSLPNLISFPDDRKLVSLNNWAVFRDHLRSVARATGLTGYLLGSILPPPPPLDTSTSPASSPTPINTRNPSIEEWELRDGHLAGIVYQNIKDPRSIGITEMMTANEMWTQLTSEFDTSSAAAQALAKEHIQQYRYTPGTPFEEYFCQLEAL</sequence>